<name>X5M901_9HYPH</name>
<dbReference type="EMBL" id="HG966617">
    <property type="protein sequence ID" value="CDO59888.1"/>
    <property type="molecule type" value="Genomic_DNA"/>
</dbReference>
<feature type="compositionally biased region" description="Basic and acidic residues" evidence="2">
    <location>
        <begin position="96"/>
        <end position="105"/>
    </location>
</feature>
<evidence type="ECO:0000256" key="2">
    <source>
        <dbReference type="SAM" id="MobiDB-lite"/>
    </source>
</evidence>
<dbReference type="RefSeq" id="WP_043950402.1">
    <property type="nucleotide sequence ID" value="NZ_HG966617.1"/>
</dbReference>
<dbReference type="InterPro" id="IPR036388">
    <property type="entry name" value="WH-like_DNA-bd_sf"/>
</dbReference>
<dbReference type="PROSITE" id="PS51197">
    <property type="entry name" value="HTH_RRF2_2"/>
    <property type="match status" value="1"/>
</dbReference>
<dbReference type="KEGG" id="pect:BN1012_Phect1674"/>
<dbReference type="AlphaFoldDB" id="X5M901"/>
<dbReference type="Pfam" id="PF02082">
    <property type="entry name" value="Rrf2"/>
    <property type="match status" value="1"/>
</dbReference>
<dbReference type="PANTHER" id="PTHR33221">
    <property type="entry name" value="WINGED HELIX-TURN-HELIX TRANSCRIPTIONAL REGULATOR, RRF2 FAMILY"/>
    <property type="match status" value="1"/>
</dbReference>
<dbReference type="InterPro" id="IPR000944">
    <property type="entry name" value="Tscrpt_reg_Rrf2"/>
</dbReference>
<dbReference type="STRING" id="1458461.BN1012_Phect1674"/>
<dbReference type="OrthoDB" id="9800519at2"/>
<dbReference type="NCBIfam" id="TIGR00738">
    <property type="entry name" value="rrf2_super"/>
    <property type="match status" value="1"/>
</dbReference>
<dbReference type="GO" id="GO:0005829">
    <property type="term" value="C:cytosol"/>
    <property type="evidence" value="ECO:0007669"/>
    <property type="project" value="TreeGrafter"/>
</dbReference>
<dbReference type="Proteomes" id="UP000032160">
    <property type="component" value="Chromosome I"/>
</dbReference>
<dbReference type="SUPFAM" id="SSF46785">
    <property type="entry name" value="Winged helix' DNA-binding domain"/>
    <property type="match status" value="1"/>
</dbReference>
<keyword evidence="4" id="KW-1185">Reference proteome</keyword>
<evidence type="ECO:0000313" key="3">
    <source>
        <dbReference type="EMBL" id="CDO59888.1"/>
    </source>
</evidence>
<evidence type="ECO:0000313" key="4">
    <source>
        <dbReference type="Proteomes" id="UP000032160"/>
    </source>
</evidence>
<keyword evidence="1" id="KW-0238">DNA-binding</keyword>
<sequence>MLRLSKKTLLALEAVVDVAYNARPDPVQSKEITKRQGIPQRYLEQVMQQLVREGVLKGVRGPRGGYRLARERRRITVGEIVRVVGAMEAADDARDEAKAAARETRGSLNGAGETMTTPAEENTNGGSPLGEQVVRPMWDSFQADMMDKLNAITIDDLCREAETKDIKPASQAGMDFTI</sequence>
<dbReference type="HOGENOM" id="CLU_107144_0_1_5"/>
<feature type="compositionally biased region" description="Polar residues" evidence="2">
    <location>
        <begin position="114"/>
        <end position="126"/>
    </location>
</feature>
<organism evidence="3 4">
    <name type="scientific">Candidatus Phaeomarinibacter ectocarpi</name>
    <dbReference type="NCBI Taxonomy" id="1458461"/>
    <lineage>
        <taxon>Bacteria</taxon>
        <taxon>Pseudomonadati</taxon>
        <taxon>Pseudomonadota</taxon>
        <taxon>Alphaproteobacteria</taxon>
        <taxon>Hyphomicrobiales</taxon>
        <taxon>Parvibaculaceae</taxon>
        <taxon>Candidatus Phaeomarinibacter</taxon>
    </lineage>
</organism>
<evidence type="ECO:0000256" key="1">
    <source>
        <dbReference type="ARBA" id="ARBA00023125"/>
    </source>
</evidence>
<dbReference type="GO" id="GO:0003700">
    <property type="term" value="F:DNA-binding transcription factor activity"/>
    <property type="evidence" value="ECO:0007669"/>
    <property type="project" value="TreeGrafter"/>
</dbReference>
<gene>
    <name evidence="3" type="ORF">BN1012_Phect1674</name>
</gene>
<dbReference type="Gene3D" id="1.10.10.10">
    <property type="entry name" value="Winged helix-like DNA-binding domain superfamily/Winged helix DNA-binding domain"/>
    <property type="match status" value="1"/>
</dbReference>
<dbReference type="GO" id="GO:0003677">
    <property type="term" value="F:DNA binding"/>
    <property type="evidence" value="ECO:0007669"/>
    <property type="project" value="UniProtKB-KW"/>
</dbReference>
<proteinExistence type="predicted"/>
<protein>
    <submittedName>
        <fullName evidence="3">Predicted transcriptional regulator of cysteine synthase, Rrf2 family</fullName>
    </submittedName>
</protein>
<dbReference type="PATRIC" id="fig|1458461.3.peg.1675"/>
<dbReference type="PANTHER" id="PTHR33221:SF5">
    <property type="entry name" value="HTH-TYPE TRANSCRIPTIONAL REGULATOR ISCR"/>
    <property type="match status" value="1"/>
</dbReference>
<reference evidence="3 4" key="1">
    <citation type="journal article" date="2014" name="Front. Genet.">
        <title>Genome and metabolic network of "Candidatus Phaeomarinobacter ectocarpi" Ec32, a new candidate genus of Alphaproteobacteria frequently associated with brown algae.</title>
        <authorList>
            <person name="Dittami S.M."/>
            <person name="Barbeyron T."/>
            <person name="Boyen C."/>
            <person name="Cambefort J."/>
            <person name="Collet G."/>
            <person name="Delage L."/>
            <person name="Gobet A."/>
            <person name="Groisillier A."/>
            <person name="Leblanc C."/>
            <person name="Michel G."/>
            <person name="Scornet D."/>
            <person name="Siegel A."/>
            <person name="Tapia J.E."/>
            <person name="Tonon T."/>
        </authorList>
    </citation>
    <scope>NUCLEOTIDE SEQUENCE [LARGE SCALE GENOMIC DNA]</scope>
    <source>
        <strain evidence="3 4">Ec32</strain>
    </source>
</reference>
<dbReference type="InterPro" id="IPR036390">
    <property type="entry name" value="WH_DNA-bd_sf"/>
</dbReference>
<accession>X5M901</accession>
<feature type="region of interest" description="Disordered" evidence="2">
    <location>
        <begin position="96"/>
        <end position="131"/>
    </location>
</feature>